<dbReference type="InterPro" id="IPR050204">
    <property type="entry name" value="AraC_XylS_family_regulators"/>
</dbReference>
<evidence type="ECO:0000256" key="2">
    <source>
        <dbReference type="ARBA" id="ARBA00023125"/>
    </source>
</evidence>
<proteinExistence type="predicted"/>
<dbReference type="PANTHER" id="PTHR46796:SF6">
    <property type="entry name" value="ARAC SUBFAMILY"/>
    <property type="match status" value="1"/>
</dbReference>
<evidence type="ECO:0000313" key="6">
    <source>
        <dbReference type="Proteomes" id="UP001589647"/>
    </source>
</evidence>
<feature type="domain" description="HTH araC/xylS-type" evidence="4">
    <location>
        <begin position="218"/>
        <end position="319"/>
    </location>
</feature>
<dbReference type="Pfam" id="PF14525">
    <property type="entry name" value="AraC_binding_2"/>
    <property type="match status" value="1"/>
</dbReference>
<name>A0ABV5I713_9ACTN</name>
<sequence>MGLVTLHSTDLPPGERFDWWCDLISRDVAPIRVASGHAADFRASAGAIDLDAVQLTTMSFPALSSVRTPALIRRSDPERYELALIAGSTMWISQGGNDTRMAAGDLVMWDTSRPYEGGAFDGPSPARAIIVHLPKSELPLPSGKVDALVAGRMPAGGGIGAILASYLKTLVREASSMSLPDVKRLGAATLDMALAFLAHRLNAQDRLSPETRDLALMARIRAFVEHNLGDPDLTPHAVAQRHHISVRYLQLLFQRQGTTLTAWIRRRRLEHCRADLADPRLAGQPINVIAARWGFPRAADLSRSFRAKYGLPPKDYRHEALTRTTNR</sequence>
<evidence type="ECO:0000256" key="3">
    <source>
        <dbReference type="ARBA" id="ARBA00023163"/>
    </source>
</evidence>
<dbReference type="RefSeq" id="WP_229823186.1">
    <property type="nucleotide sequence ID" value="NZ_BMRC01000001.1"/>
</dbReference>
<evidence type="ECO:0000256" key="1">
    <source>
        <dbReference type="ARBA" id="ARBA00023015"/>
    </source>
</evidence>
<comment type="caution">
    <text evidence="5">The sequence shown here is derived from an EMBL/GenBank/DDBJ whole genome shotgun (WGS) entry which is preliminary data.</text>
</comment>
<dbReference type="PROSITE" id="PS01124">
    <property type="entry name" value="HTH_ARAC_FAMILY_2"/>
    <property type="match status" value="1"/>
</dbReference>
<organism evidence="5 6">
    <name type="scientific">Nonomuraea spiralis</name>
    <dbReference type="NCBI Taxonomy" id="46182"/>
    <lineage>
        <taxon>Bacteria</taxon>
        <taxon>Bacillati</taxon>
        <taxon>Actinomycetota</taxon>
        <taxon>Actinomycetes</taxon>
        <taxon>Streptosporangiales</taxon>
        <taxon>Streptosporangiaceae</taxon>
        <taxon>Nonomuraea</taxon>
    </lineage>
</organism>
<protein>
    <submittedName>
        <fullName evidence="5">Helix-turn-helix domain-containing protein</fullName>
    </submittedName>
</protein>
<dbReference type="InterPro" id="IPR018060">
    <property type="entry name" value="HTH_AraC"/>
</dbReference>
<dbReference type="Proteomes" id="UP001589647">
    <property type="component" value="Unassembled WGS sequence"/>
</dbReference>
<dbReference type="Gene3D" id="1.10.10.60">
    <property type="entry name" value="Homeodomain-like"/>
    <property type="match status" value="1"/>
</dbReference>
<dbReference type="Pfam" id="PF12833">
    <property type="entry name" value="HTH_18"/>
    <property type="match status" value="1"/>
</dbReference>
<evidence type="ECO:0000313" key="5">
    <source>
        <dbReference type="EMBL" id="MFB9200321.1"/>
    </source>
</evidence>
<dbReference type="SMART" id="SM00342">
    <property type="entry name" value="HTH_ARAC"/>
    <property type="match status" value="1"/>
</dbReference>
<keyword evidence="6" id="KW-1185">Reference proteome</keyword>
<keyword evidence="3" id="KW-0804">Transcription</keyword>
<gene>
    <name evidence="5" type="ORF">ACFFV7_03870</name>
</gene>
<accession>A0ABV5I713</accession>
<dbReference type="InterPro" id="IPR035418">
    <property type="entry name" value="AraC-bd_2"/>
</dbReference>
<dbReference type="SUPFAM" id="SSF46689">
    <property type="entry name" value="Homeodomain-like"/>
    <property type="match status" value="1"/>
</dbReference>
<evidence type="ECO:0000259" key="4">
    <source>
        <dbReference type="PROSITE" id="PS01124"/>
    </source>
</evidence>
<dbReference type="InterPro" id="IPR009057">
    <property type="entry name" value="Homeodomain-like_sf"/>
</dbReference>
<dbReference type="PANTHER" id="PTHR46796">
    <property type="entry name" value="HTH-TYPE TRANSCRIPTIONAL ACTIVATOR RHAS-RELATED"/>
    <property type="match status" value="1"/>
</dbReference>
<keyword evidence="2" id="KW-0238">DNA-binding</keyword>
<dbReference type="EMBL" id="JBHMEI010000001">
    <property type="protein sequence ID" value="MFB9200321.1"/>
    <property type="molecule type" value="Genomic_DNA"/>
</dbReference>
<keyword evidence="1" id="KW-0805">Transcription regulation</keyword>
<reference evidence="5 6" key="1">
    <citation type="submission" date="2024-09" db="EMBL/GenBank/DDBJ databases">
        <authorList>
            <person name="Sun Q."/>
            <person name="Mori K."/>
        </authorList>
    </citation>
    <scope>NUCLEOTIDE SEQUENCE [LARGE SCALE GENOMIC DNA]</scope>
    <source>
        <strain evidence="5 6">CCM 3426</strain>
    </source>
</reference>